<evidence type="ECO:0000313" key="1">
    <source>
        <dbReference type="EMBL" id="KHE42019.1"/>
    </source>
</evidence>
<reference evidence="1 2" key="1">
    <citation type="submission" date="2014-09" db="EMBL/GenBank/DDBJ databases">
        <title>Alistipes sp. 627, sp. nov., a novel member of the family Rikenellaceae isolated from human faeces.</title>
        <authorList>
            <person name="Shkoporov A.N."/>
            <person name="Chaplin A.V."/>
            <person name="Motuzova O.V."/>
            <person name="Kafarskaia L.I."/>
            <person name="Khokhlova E.V."/>
            <person name="Efimov B.A."/>
        </authorList>
    </citation>
    <scope>NUCLEOTIDE SEQUENCE [LARGE SCALE GENOMIC DNA]</scope>
    <source>
        <strain evidence="1 2">627</strain>
    </source>
</reference>
<protein>
    <submittedName>
        <fullName evidence="1">Uncharacterized protein</fullName>
    </submittedName>
</protein>
<dbReference type="EMBL" id="JRGF01000007">
    <property type="protein sequence ID" value="KHE42019.1"/>
    <property type="molecule type" value="Genomic_DNA"/>
</dbReference>
<sequence length="229" mass="25249">MAAQERRCRAEFGGGADIVSNYMWRGLREAGVSFQPSLSFSVGAFSIAAWGSTDFAAASYREMDLTLAYGVGPVDLSLADIYCVSPAGEKRDSYGYFSFGKGSPHRIEAGIRWRISEQVPVALAWYTTLFGGSDYNAAGKRVFASYFEISYPFTFKGIDLEAGIGMVPWNAYGVYGIDRDFYVQDVHFNAGRSWRFEGLAGLEFGIFTSVSWNPALEDVNFTGGLSFRM</sequence>
<comment type="caution">
    <text evidence="1">The sequence shown here is derived from an EMBL/GenBank/DDBJ whole genome shotgun (WGS) entry which is preliminary data.</text>
</comment>
<keyword evidence="2" id="KW-1185">Reference proteome</keyword>
<organism evidence="1 2">
    <name type="scientific">Alistipes inops</name>
    <dbReference type="NCBI Taxonomy" id="1501391"/>
    <lineage>
        <taxon>Bacteria</taxon>
        <taxon>Pseudomonadati</taxon>
        <taxon>Bacteroidota</taxon>
        <taxon>Bacteroidia</taxon>
        <taxon>Bacteroidales</taxon>
        <taxon>Rikenellaceae</taxon>
        <taxon>Alistipes</taxon>
    </lineage>
</organism>
<gene>
    <name evidence="1" type="ORF">LG35_07210</name>
</gene>
<accession>A0ABR4YIC5</accession>
<proteinExistence type="predicted"/>
<evidence type="ECO:0000313" key="2">
    <source>
        <dbReference type="Proteomes" id="UP000030889"/>
    </source>
</evidence>
<name>A0ABR4YIC5_9BACT</name>
<dbReference type="Proteomes" id="UP000030889">
    <property type="component" value="Unassembled WGS sequence"/>
</dbReference>